<dbReference type="InterPro" id="IPR029479">
    <property type="entry name" value="Nitroreductase"/>
</dbReference>
<dbReference type="STRING" id="742767.HMPREF9456_01795"/>
<evidence type="ECO:0000256" key="2">
    <source>
        <dbReference type="ARBA" id="ARBA00023002"/>
    </source>
</evidence>
<name>F8X033_9BACT</name>
<accession>F8X033</accession>
<dbReference type="PANTHER" id="PTHR43673">
    <property type="entry name" value="NAD(P)H NITROREDUCTASE YDGI-RELATED"/>
    <property type="match status" value="1"/>
</dbReference>
<evidence type="ECO:0000256" key="1">
    <source>
        <dbReference type="ARBA" id="ARBA00007118"/>
    </source>
</evidence>
<dbReference type="PANTHER" id="PTHR43673:SF10">
    <property type="entry name" value="NADH DEHYDROGENASE_NAD(P)H NITROREDUCTASE XCC3605-RELATED"/>
    <property type="match status" value="1"/>
</dbReference>
<dbReference type="GeneID" id="78082443"/>
<organism evidence="4 5">
    <name type="scientific">Dysgonomonas mossii DSM 22836</name>
    <dbReference type="NCBI Taxonomy" id="742767"/>
    <lineage>
        <taxon>Bacteria</taxon>
        <taxon>Pseudomonadati</taxon>
        <taxon>Bacteroidota</taxon>
        <taxon>Bacteroidia</taxon>
        <taxon>Bacteroidales</taxon>
        <taxon>Dysgonomonadaceae</taxon>
        <taxon>Dysgonomonas</taxon>
    </lineage>
</organism>
<gene>
    <name evidence="4" type="ORF">HMPREF9456_01795</name>
</gene>
<dbReference type="EMBL" id="ADLW01000006">
    <property type="protein sequence ID" value="EGK03728.1"/>
    <property type="molecule type" value="Genomic_DNA"/>
</dbReference>
<comment type="similarity">
    <text evidence="1">Belongs to the nitroreductase family.</text>
</comment>
<feature type="domain" description="Nitroreductase" evidence="3">
    <location>
        <begin position="74"/>
        <end position="161"/>
    </location>
</feature>
<proteinExistence type="inferred from homology"/>
<keyword evidence="2" id="KW-0560">Oxidoreductase</keyword>
<protein>
    <recommendedName>
        <fullName evidence="3">Nitroreductase domain-containing protein</fullName>
    </recommendedName>
</protein>
<comment type="caution">
    <text evidence="4">The sequence shown here is derived from an EMBL/GenBank/DDBJ whole genome shotgun (WGS) entry which is preliminary data.</text>
</comment>
<dbReference type="Gene3D" id="3.40.109.10">
    <property type="entry name" value="NADH Oxidase"/>
    <property type="match status" value="1"/>
</dbReference>
<dbReference type="InterPro" id="IPR000415">
    <property type="entry name" value="Nitroreductase-like"/>
</dbReference>
<keyword evidence="5" id="KW-1185">Reference proteome</keyword>
<dbReference type="HOGENOM" id="CLU_070764_7_1_10"/>
<dbReference type="eggNOG" id="COG0778">
    <property type="taxonomic scope" value="Bacteria"/>
</dbReference>
<evidence type="ECO:0000259" key="3">
    <source>
        <dbReference type="Pfam" id="PF00881"/>
    </source>
</evidence>
<evidence type="ECO:0000313" key="4">
    <source>
        <dbReference type="EMBL" id="EGK03728.1"/>
    </source>
</evidence>
<dbReference type="Proteomes" id="UP000006420">
    <property type="component" value="Unassembled WGS sequence"/>
</dbReference>
<dbReference type="Pfam" id="PF00881">
    <property type="entry name" value="Nitroreductase"/>
    <property type="match status" value="2"/>
</dbReference>
<dbReference type="GO" id="GO:0016491">
    <property type="term" value="F:oxidoreductase activity"/>
    <property type="evidence" value="ECO:0007669"/>
    <property type="project" value="UniProtKB-KW"/>
</dbReference>
<dbReference type="SUPFAM" id="SSF55469">
    <property type="entry name" value="FMN-dependent nitroreductase-like"/>
    <property type="match status" value="1"/>
</dbReference>
<sequence>MNKDDFYELVKHRQSTRAFDTTRTVDREIIARILDAGRLAPSACNAQPWHFIVVDEPELKNKVADAASARLLGMNHFTKQAPVHIVVVEEKVNLSSGIGGIVKDKHFAFLDIGIAAAHICLAAEAEGLGSCILGWFAESKIKKLLNIPDNKRVVLDIIIGYPAQPLRDKKRKTTEEVISYNTYK</sequence>
<dbReference type="OrthoDB" id="9809288at2"/>
<dbReference type="RefSeq" id="WP_006843166.1">
    <property type="nucleotide sequence ID" value="NZ_AQWJ01000003.1"/>
</dbReference>
<dbReference type="AlphaFoldDB" id="F8X033"/>
<reference evidence="4 5" key="1">
    <citation type="submission" date="2011-04" db="EMBL/GenBank/DDBJ databases">
        <title>The Genome Sequence of Dysgonomonas mossii DSM 22836.</title>
        <authorList>
            <consortium name="The Broad Institute Genome Sequencing Platform"/>
            <person name="Earl A."/>
            <person name="Ward D."/>
            <person name="Feldgarden M."/>
            <person name="Gevers D."/>
            <person name="Pudlo N."/>
            <person name="Martens E."/>
            <person name="Allen-Vercoe E."/>
            <person name="Young S.K."/>
            <person name="Zeng Q."/>
            <person name="Gargeya S."/>
            <person name="Fitzgerald M."/>
            <person name="Haas B."/>
            <person name="Abouelleil A."/>
            <person name="Alvarado L."/>
            <person name="Arachchi H.M."/>
            <person name="Berlin A."/>
            <person name="Brown A."/>
            <person name="Chapman S.B."/>
            <person name="Chen Z."/>
            <person name="Dunbar C."/>
            <person name="Freedman E."/>
            <person name="Gearin G."/>
            <person name="Gellesch M."/>
            <person name="Goldberg J."/>
            <person name="Griggs A."/>
            <person name="Gujja S."/>
            <person name="Heiman D."/>
            <person name="Howarth C."/>
            <person name="Larson L."/>
            <person name="Lui A."/>
            <person name="MacDonald P.J.P."/>
            <person name="Mehta T."/>
            <person name="Montmayeur A."/>
            <person name="Murphy C."/>
            <person name="Neiman D."/>
            <person name="Pearson M."/>
            <person name="Priest M."/>
            <person name="Roberts A."/>
            <person name="Saif S."/>
            <person name="Shea T."/>
            <person name="Shenoy N."/>
            <person name="Sisk P."/>
            <person name="Stolte C."/>
            <person name="Sykes S."/>
            <person name="Yandava C."/>
            <person name="Wortman J."/>
            <person name="Nusbaum C."/>
            <person name="Birren B."/>
        </authorList>
    </citation>
    <scope>NUCLEOTIDE SEQUENCE [LARGE SCALE GENOMIC DNA]</scope>
    <source>
        <strain evidence="4 5">DSM 22836</strain>
    </source>
</reference>
<feature type="domain" description="Nitroreductase" evidence="3">
    <location>
        <begin position="10"/>
        <end position="70"/>
    </location>
</feature>
<evidence type="ECO:0000313" key="5">
    <source>
        <dbReference type="Proteomes" id="UP000006420"/>
    </source>
</evidence>